<dbReference type="InterPro" id="IPR023827">
    <property type="entry name" value="Peptidase_S8_Asp-AS"/>
</dbReference>
<evidence type="ECO:0000313" key="10">
    <source>
        <dbReference type="EMBL" id="KAJ8657314.1"/>
    </source>
</evidence>
<dbReference type="PANTHER" id="PTHR43806:SF13">
    <property type="entry name" value="SUBTILASE-TYPE PROTEINASE RRT12"/>
    <property type="match status" value="1"/>
</dbReference>
<evidence type="ECO:0000256" key="2">
    <source>
        <dbReference type="ARBA" id="ARBA00022670"/>
    </source>
</evidence>
<dbReference type="PRINTS" id="PR00723">
    <property type="entry name" value="SUBTILISIN"/>
</dbReference>
<keyword evidence="8" id="KW-0732">Signal</keyword>
<dbReference type="GO" id="GO:0006508">
    <property type="term" value="P:proteolysis"/>
    <property type="evidence" value="ECO:0007669"/>
    <property type="project" value="UniProtKB-KW"/>
</dbReference>
<feature type="active site" description="Charge relay system" evidence="5">
    <location>
        <position position="327"/>
    </location>
</feature>
<dbReference type="PROSITE" id="PS00137">
    <property type="entry name" value="SUBTILASE_HIS"/>
    <property type="match status" value="1"/>
</dbReference>
<evidence type="ECO:0000256" key="1">
    <source>
        <dbReference type="ARBA" id="ARBA00011073"/>
    </source>
</evidence>
<name>A0AAD7V215_9FUNG</name>
<sequence>MKATFLSIVFLVLAVVVSATTHNQTTSSKHHNNSTAIAITKARSQNYIIQIRRESKLEEFVHKVEDFFENLLEEIADSLGDLISRDEDGMEKKFQVHDSYDIGGIFKAVGVKVADDRYLDRMSGLPDVTSIIPDDEIQFDLPYAEKRKIDKRYYIRHVVLPNSSYQNNYGENKTMSPVSGAAQQTHTSYSANTSGWSSTILPTSTDSSHKSKPTKVMASNNDDDDDDDDIKYVEQSGSDTPWNLVRISERNKNYSLPYTYDQSAGKGVTVYVVDDGINIKHKDFEGRAKYGWSTFKSKLADRGNATTSSYGSSSQEKSDNTEDGGGHGTHVAGIIAGKHYGVAKKANLVSVQVLGTNGKGTISSLLGGVQWIMQQAQNSTSPILINMSLGVPKTTSGAKALNEAVEAAVEAGIPVIAAAGNSKCNACDIVPAGSKQVYTVGSTTKEDAIDPNSCFGRCVNILAPGVDITSAYIGEPDSSKVMSGTSMSAPHVSGVAAMVLPYLDNPTPKELYKVLGDMATRNKINGIPDKRTPNALLYNKLKDH</sequence>
<dbReference type="CDD" id="cd04077">
    <property type="entry name" value="Peptidases_S8_PCSK9_ProteinaseK_like"/>
    <property type="match status" value="1"/>
</dbReference>
<evidence type="ECO:0000313" key="11">
    <source>
        <dbReference type="Proteomes" id="UP001234581"/>
    </source>
</evidence>
<dbReference type="PROSITE" id="PS00136">
    <property type="entry name" value="SUBTILASE_ASP"/>
    <property type="match status" value="1"/>
</dbReference>
<proteinExistence type="inferred from homology"/>
<dbReference type="PROSITE" id="PS00138">
    <property type="entry name" value="SUBTILASE_SER"/>
    <property type="match status" value="1"/>
</dbReference>
<dbReference type="Proteomes" id="UP001234581">
    <property type="component" value="Unassembled WGS sequence"/>
</dbReference>
<dbReference type="FunFam" id="3.40.50.200:FF:000014">
    <property type="entry name" value="Proteinase K"/>
    <property type="match status" value="1"/>
</dbReference>
<keyword evidence="11" id="KW-1185">Reference proteome</keyword>
<feature type="compositionally biased region" description="Polar residues" evidence="7">
    <location>
        <begin position="304"/>
        <end position="315"/>
    </location>
</feature>
<protein>
    <recommendedName>
        <fullName evidence="9">Peptidase S8/S53 domain-containing protein</fullName>
    </recommendedName>
</protein>
<keyword evidence="2 5" id="KW-0645">Protease</keyword>
<dbReference type="Pfam" id="PF00082">
    <property type="entry name" value="Peptidase_S8"/>
    <property type="match status" value="1"/>
</dbReference>
<dbReference type="AlphaFoldDB" id="A0AAD7V215"/>
<dbReference type="PANTHER" id="PTHR43806">
    <property type="entry name" value="PEPTIDASE S8"/>
    <property type="match status" value="1"/>
</dbReference>
<reference evidence="10 11" key="1">
    <citation type="submission" date="2023-03" db="EMBL/GenBank/DDBJ databases">
        <title>Genome sequence of Lichtheimia ornata CBS 291.66.</title>
        <authorList>
            <person name="Mohabir J.T."/>
            <person name="Shea T.P."/>
            <person name="Kurbessoian T."/>
            <person name="Berby B."/>
            <person name="Fontaine J."/>
            <person name="Livny J."/>
            <person name="Gnirke A."/>
            <person name="Stajich J.E."/>
            <person name="Cuomo C.A."/>
        </authorList>
    </citation>
    <scope>NUCLEOTIDE SEQUENCE [LARGE SCALE GENOMIC DNA]</scope>
    <source>
        <strain evidence="10">CBS 291.66</strain>
    </source>
</reference>
<comment type="similarity">
    <text evidence="1 5 6">Belongs to the peptidase S8 family.</text>
</comment>
<dbReference type="InterPro" id="IPR050131">
    <property type="entry name" value="Peptidase_S8_subtilisin-like"/>
</dbReference>
<keyword evidence="3 5" id="KW-0378">Hydrolase</keyword>
<accession>A0AAD7V215</accession>
<feature type="region of interest" description="Disordered" evidence="7">
    <location>
        <begin position="200"/>
        <end position="236"/>
    </location>
</feature>
<feature type="signal peptide" evidence="8">
    <location>
        <begin position="1"/>
        <end position="19"/>
    </location>
</feature>
<feature type="active site" description="Charge relay system" evidence="5">
    <location>
        <position position="486"/>
    </location>
</feature>
<dbReference type="InterPro" id="IPR034193">
    <property type="entry name" value="PCSK9_ProteinaseK-like"/>
</dbReference>
<evidence type="ECO:0000256" key="6">
    <source>
        <dbReference type="RuleBase" id="RU003355"/>
    </source>
</evidence>
<keyword evidence="4 5" id="KW-0720">Serine protease</keyword>
<comment type="caution">
    <text evidence="10">The sequence shown here is derived from an EMBL/GenBank/DDBJ whole genome shotgun (WGS) entry which is preliminary data.</text>
</comment>
<dbReference type="InterPro" id="IPR000209">
    <property type="entry name" value="Peptidase_S8/S53_dom"/>
</dbReference>
<dbReference type="GO" id="GO:0005615">
    <property type="term" value="C:extracellular space"/>
    <property type="evidence" value="ECO:0007669"/>
    <property type="project" value="TreeGrafter"/>
</dbReference>
<evidence type="ECO:0000256" key="4">
    <source>
        <dbReference type="ARBA" id="ARBA00022825"/>
    </source>
</evidence>
<dbReference type="Gene3D" id="3.40.50.200">
    <property type="entry name" value="Peptidase S8/S53 domain"/>
    <property type="match status" value="1"/>
</dbReference>
<evidence type="ECO:0000256" key="8">
    <source>
        <dbReference type="SAM" id="SignalP"/>
    </source>
</evidence>
<feature type="domain" description="Peptidase S8/S53" evidence="9">
    <location>
        <begin position="265"/>
        <end position="525"/>
    </location>
</feature>
<dbReference type="GeneID" id="83214277"/>
<dbReference type="InterPro" id="IPR036852">
    <property type="entry name" value="Peptidase_S8/S53_dom_sf"/>
</dbReference>
<dbReference type="SUPFAM" id="SSF52743">
    <property type="entry name" value="Subtilisin-like"/>
    <property type="match status" value="1"/>
</dbReference>
<evidence type="ECO:0000259" key="9">
    <source>
        <dbReference type="Pfam" id="PF00082"/>
    </source>
</evidence>
<evidence type="ECO:0000256" key="7">
    <source>
        <dbReference type="SAM" id="MobiDB-lite"/>
    </source>
</evidence>
<gene>
    <name evidence="10" type="ORF">O0I10_006867</name>
</gene>
<feature type="active site" description="Charge relay system" evidence="5">
    <location>
        <position position="274"/>
    </location>
</feature>
<dbReference type="EMBL" id="JARTCD010000032">
    <property type="protein sequence ID" value="KAJ8657314.1"/>
    <property type="molecule type" value="Genomic_DNA"/>
</dbReference>
<feature type="region of interest" description="Disordered" evidence="7">
    <location>
        <begin position="302"/>
        <end position="329"/>
    </location>
</feature>
<evidence type="ECO:0000256" key="3">
    <source>
        <dbReference type="ARBA" id="ARBA00022801"/>
    </source>
</evidence>
<organism evidence="10 11">
    <name type="scientific">Lichtheimia ornata</name>
    <dbReference type="NCBI Taxonomy" id="688661"/>
    <lineage>
        <taxon>Eukaryota</taxon>
        <taxon>Fungi</taxon>
        <taxon>Fungi incertae sedis</taxon>
        <taxon>Mucoromycota</taxon>
        <taxon>Mucoromycotina</taxon>
        <taxon>Mucoromycetes</taxon>
        <taxon>Mucorales</taxon>
        <taxon>Lichtheimiaceae</taxon>
        <taxon>Lichtheimia</taxon>
    </lineage>
</organism>
<evidence type="ECO:0000256" key="5">
    <source>
        <dbReference type="PROSITE-ProRule" id="PRU01240"/>
    </source>
</evidence>
<dbReference type="InterPro" id="IPR015500">
    <property type="entry name" value="Peptidase_S8_subtilisin-rel"/>
</dbReference>
<dbReference type="GO" id="GO:0004252">
    <property type="term" value="F:serine-type endopeptidase activity"/>
    <property type="evidence" value="ECO:0007669"/>
    <property type="project" value="UniProtKB-UniRule"/>
</dbReference>
<dbReference type="PROSITE" id="PS51892">
    <property type="entry name" value="SUBTILASE"/>
    <property type="match status" value="1"/>
</dbReference>
<feature type="chain" id="PRO_5042133387" description="Peptidase S8/S53 domain-containing protein" evidence="8">
    <location>
        <begin position="20"/>
        <end position="544"/>
    </location>
</feature>
<dbReference type="RefSeq" id="XP_058342227.1">
    <property type="nucleotide sequence ID" value="XM_058486892.1"/>
</dbReference>
<dbReference type="InterPro" id="IPR022398">
    <property type="entry name" value="Peptidase_S8_His-AS"/>
</dbReference>
<dbReference type="InterPro" id="IPR023828">
    <property type="entry name" value="Peptidase_S8_Ser-AS"/>
</dbReference>